<gene>
    <name evidence="1" type="ORF">GCM10022276_12750</name>
</gene>
<dbReference type="EMBL" id="BAABBM010000001">
    <property type="protein sequence ID" value="GAA3895114.1"/>
    <property type="molecule type" value="Genomic_DNA"/>
</dbReference>
<dbReference type="Proteomes" id="UP001500827">
    <property type="component" value="Unassembled WGS sequence"/>
</dbReference>
<evidence type="ECO:0000313" key="1">
    <source>
        <dbReference type="EMBL" id="GAA3895114.1"/>
    </source>
</evidence>
<dbReference type="RefSeq" id="WP_344698838.1">
    <property type="nucleotide sequence ID" value="NZ_BAABBM010000001.1"/>
</dbReference>
<sequence>MIAEKTNDWRRVATEDDRTRLRDWRATFVAAVAAARKAGHGAEIDREGKLLDPDAALANPAIPDGVYRCRVVKLGPKDEGNLAFVSYPAFTCEVRSGQMLQRLAKLSGSQRYNGVIFKNDAIRSIFLGTLVLGDETRALQYGQDEARDLAGYVERLGPNRWRLLMPKPHYESQLDVMELVPTSAGAR</sequence>
<reference evidence="2" key="1">
    <citation type="journal article" date="2019" name="Int. J. Syst. Evol. Microbiol.">
        <title>The Global Catalogue of Microorganisms (GCM) 10K type strain sequencing project: providing services to taxonomists for standard genome sequencing and annotation.</title>
        <authorList>
            <consortium name="The Broad Institute Genomics Platform"/>
            <consortium name="The Broad Institute Genome Sequencing Center for Infectious Disease"/>
            <person name="Wu L."/>
            <person name="Ma J."/>
        </authorList>
    </citation>
    <scope>NUCLEOTIDE SEQUENCE [LARGE SCALE GENOMIC DNA]</scope>
    <source>
        <strain evidence="2">JCM 17543</strain>
    </source>
</reference>
<dbReference type="Pfam" id="PF16233">
    <property type="entry name" value="DUF4893"/>
    <property type="match status" value="1"/>
</dbReference>
<dbReference type="InterPro" id="IPR032609">
    <property type="entry name" value="DUF4893"/>
</dbReference>
<organism evidence="1 2">
    <name type="scientific">Sphingomonas limnosediminicola</name>
    <dbReference type="NCBI Taxonomy" id="940133"/>
    <lineage>
        <taxon>Bacteria</taxon>
        <taxon>Pseudomonadati</taxon>
        <taxon>Pseudomonadota</taxon>
        <taxon>Alphaproteobacteria</taxon>
        <taxon>Sphingomonadales</taxon>
        <taxon>Sphingomonadaceae</taxon>
        <taxon>Sphingomonas</taxon>
    </lineage>
</organism>
<name>A0ABP7L6Q7_9SPHN</name>
<protein>
    <submittedName>
        <fullName evidence="1">DUF4893 domain-containing protein</fullName>
    </submittedName>
</protein>
<keyword evidence="2" id="KW-1185">Reference proteome</keyword>
<accession>A0ABP7L6Q7</accession>
<comment type="caution">
    <text evidence="1">The sequence shown here is derived from an EMBL/GenBank/DDBJ whole genome shotgun (WGS) entry which is preliminary data.</text>
</comment>
<evidence type="ECO:0000313" key="2">
    <source>
        <dbReference type="Proteomes" id="UP001500827"/>
    </source>
</evidence>
<proteinExistence type="predicted"/>